<feature type="non-terminal residue" evidence="1">
    <location>
        <position position="1"/>
    </location>
</feature>
<dbReference type="AlphaFoldDB" id="A0A382TNF4"/>
<organism evidence="1">
    <name type="scientific">marine metagenome</name>
    <dbReference type="NCBI Taxonomy" id="408172"/>
    <lineage>
        <taxon>unclassified sequences</taxon>
        <taxon>metagenomes</taxon>
        <taxon>ecological metagenomes</taxon>
    </lineage>
</organism>
<accession>A0A382TNF4</accession>
<evidence type="ECO:0000313" key="1">
    <source>
        <dbReference type="EMBL" id="SVD23614.1"/>
    </source>
</evidence>
<proteinExistence type="predicted"/>
<name>A0A382TNF4_9ZZZZ</name>
<dbReference type="EMBL" id="UINC01137961">
    <property type="protein sequence ID" value="SVD23614.1"/>
    <property type="molecule type" value="Genomic_DNA"/>
</dbReference>
<reference evidence="1" key="1">
    <citation type="submission" date="2018-05" db="EMBL/GenBank/DDBJ databases">
        <authorList>
            <person name="Lanie J.A."/>
            <person name="Ng W.-L."/>
            <person name="Kazmierczak K.M."/>
            <person name="Andrzejewski T.M."/>
            <person name="Davidsen T.M."/>
            <person name="Wayne K.J."/>
            <person name="Tettelin H."/>
            <person name="Glass J.I."/>
            <person name="Rusch D."/>
            <person name="Podicherti R."/>
            <person name="Tsui H.-C.T."/>
            <person name="Winkler M.E."/>
        </authorList>
    </citation>
    <scope>NUCLEOTIDE SEQUENCE</scope>
</reference>
<protein>
    <submittedName>
        <fullName evidence="1">Uncharacterized protein</fullName>
    </submittedName>
</protein>
<sequence length="25" mass="2845">VNLDLKNDGIRFDKPPVSLGHHLLF</sequence>
<gene>
    <name evidence="1" type="ORF">METZ01_LOCUS376468</name>
</gene>